<keyword evidence="2" id="KW-0732">Signal</keyword>
<feature type="chain" id="PRO_5030973858" description="Chitin-binding type-2 domain-containing protein" evidence="2">
    <location>
        <begin position="23"/>
        <end position="304"/>
    </location>
</feature>
<feature type="domain" description="Chitin-binding type-2" evidence="3">
    <location>
        <begin position="196"/>
        <end position="250"/>
    </location>
</feature>
<feature type="region of interest" description="Disordered" evidence="1">
    <location>
        <begin position="285"/>
        <end position="304"/>
    </location>
</feature>
<dbReference type="AlphaFoldDB" id="A0A7R8UGT6"/>
<dbReference type="InterPro" id="IPR002557">
    <property type="entry name" value="Chitin-bd_dom"/>
</dbReference>
<dbReference type="OrthoDB" id="6020543at2759"/>
<evidence type="ECO:0000313" key="5">
    <source>
        <dbReference type="Proteomes" id="UP000594454"/>
    </source>
</evidence>
<gene>
    <name evidence="4" type="ORF">HERILL_LOCUS3695</name>
</gene>
<dbReference type="FunCoup" id="A0A7R8UGT6">
    <property type="interactions" value="19"/>
</dbReference>
<dbReference type="EMBL" id="LR899010">
    <property type="protein sequence ID" value="CAD7080546.1"/>
    <property type="molecule type" value="Genomic_DNA"/>
</dbReference>
<reference evidence="4 5" key="1">
    <citation type="submission" date="2020-11" db="EMBL/GenBank/DDBJ databases">
        <authorList>
            <person name="Wallbank WR R."/>
            <person name="Pardo Diaz C."/>
            <person name="Kozak K."/>
            <person name="Martin S."/>
            <person name="Jiggins C."/>
            <person name="Moest M."/>
            <person name="Warren A I."/>
            <person name="Generalovic N T."/>
            <person name="Byers J.R.P. K."/>
            <person name="Montejo-Kovacevich G."/>
            <person name="Yen C E."/>
        </authorList>
    </citation>
    <scope>NUCLEOTIDE SEQUENCE [LARGE SCALE GENOMIC DNA]</scope>
</reference>
<dbReference type="PROSITE" id="PS50940">
    <property type="entry name" value="CHIT_BIND_II"/>
    <property type="match status" value="4"/>
</dbReference>
<keyword evidence="5" id="KW-1185">Reference proteome</keyword>
<evidence type="ECO:0000256" key="1">
    <source>
        <dbReference type="SAM" id="MobiDB-lite"/>
    </source>
</evidence>
<feature type="domain" description="Chitin-binding type-2" evidence="3">
    <location>
        <begin position="27"/>
        <end position="91"/>
    </location>
</feature>
<organism evidence="4 5">
    <name type="scientific">Hermetia illucens</name>
    <name type="common">Black soldier fly</name>
    <dbReference type="NCBI Taxonomy" id="343691"/>
    <lineage>
        <taxon>Eukaryota</taxon>
        <taxon>Metazoa</taxon>
        <taxon>Ecdysozoa</taxon>
        <taxon>Arthropoda</taxon>
        <taxon>Hexapoda</taxon>
        <taxon>Insecta</taxon>
        <taxon>Pterygota</taxon>
        <taxon>Neoptera</taxon>
        <taxon>Endopterygota</taxon>
        <taxon>Diptera</taxon>
        <taxon>Brachycera</taxon>
        <taxon>Stratiomyomorpha</taxon>
        <taxon>Stratiomyidae</taxon>
        <taxon>Hermetiinae</taxon>
        <taxon>Hermetia</taxon>
    </lineage>
</organism>
<proteinExistence type="predicted"/>
<evidence type="ECO:0000259" key="3">
    <source>
        <dbReference type="PROSITE" id="PS50940"/>
    </source>
</evidence>
<dbReference type="SMART" id="SM00494">
    <property type="entry name" value="ChtBD2"/>
    <property type="match status" value="4"/>
</dbReference>
<dbReference type="Gene3D" id="2.170.140.10">
    <property type="entry name" value="Chitin binding domain"/>
    <property type="match status" value="2"/>
</dbReference>
<dbReference type="SUPFAM" id="SSF57625">
    <property type="entry name" value="Invertebrate chitin-binding proteins"/>
    <property type="match status" value="3"/>
</dbReference>
<dbReference type="Proteomes" id="UP000594454">
    <property type="component" value="Chromosome 2"/>
</dbReference>
<evidence type="ECO:0000256" key="2">
    <source>
        <dbReference type="SAM" id="SignalP"/>
    </source>
</evidence>
<dbReference type="GO" id="GO:0008061">
    <property type="term" value="F:chitin binding"/>
    <property type="evidence" value="ECO:0007669"/>
    <property type="project" value="InterPro"/>
</dbReference>
<dbReference type="Pfam" id="PF01607">
    <property type="entry name" value="CBM_14"/>
    <property type="match status" value="2"/>
</dbReference>
<dbReference type="GO" id="GO:0005576">
    <property type="term" value="C:extracellular region"/>
    <property type="evidence" value="ECO:0007669"/>
    <property type="project" value="InterPro"/>
</dbReference>
<sequence>MRLGITLGVLITILGIFNACNANRAYKAECEEKEVYVPFQEDSDKPNEYRVCFSKTGDSKEYTCPKYLTFNKITRSCTVSFDEGSSMKCTRKGELELSKTSKVCDGYYSPLLRDCVPTAEYICGADRPDCNHPDFQNRMWVDKEDCKSYYECVKDVLVSRKCPSGKIFDAHTQACIHEVEDECKVDSAAGYLVDPETMCKGKVGKFLADPYHCKAYYYCVDESTPYWSTCDPDRYFADGICTTAKPKSCTCEDIDWDKTDKDSVIIPNNSDNSKYYICKNSKLPEEKECPKGSTFDPKKGSCSE</sequence>
<accession>A0A7R8UGT6</accession>
<evidence type="ECO:0000313" key="4">
    <source>
        <dbReference type="EMBL" id="CAD7080546.1"/>
    </source>
</evidence>
<feature type="signal peptide" evidence="2">
    <location>
        <begin position="1"/>
        <end position="22"/>
    </location>
</feature>
<dbReference type="InParanoid" id="A0A7R8UGT6"/>
<name>A0A7R8UGT6_HERIL</name>
<protein>
    <recommendedName>
        <fullName evidence="3">Chitin-binding type-2 domain-containing protein</fullName>
    </recommendedName>
</protein>
<dbReference type="InterPro" id="IPR036508">
    <property type="entry name" value="Chitin-bd_dom_sf"/>
</dbReference>
<feature type="domain" description="Chitin-binding type-2" evidence="3">
    <location>
        <begin position="127"/>
        <end position="185"/>
    </location>
</feature>
<feature type="domain" description="Chitin-binding type-2" evidence="3">
    <location>
        <begin position="255"/>
        <end position="304"/>
    </location>
</feature>